<dbReference type="SMART" id="SM00091">
    <property type="entry name" value="PAS"/>
    <property type="match status" value="2"/>
</dbReference>
<reference evidence="9 10" key="1">
    <citation type="submission" date="2023-04" db="EMBL/GenBank/DDBJ databases">
        <title>A novel bacteria isolated from coastal sediment.</title>
        <authorList>
            <person name="Liu X.-J."/>
            <person name="Du Z.-J."/>
        </authorList>
    </citation>
    <scope>NUCLEOTIDE SEQUENCE [LARGE SCALE GENOMIC DNA]</scope>
    <source>
        <strain evidence="9 10">SDUM461004</strain>
    </source>
</reference>
<dbReference type="PRINTS" id="PR00344">
    <property type="entry name" value="BCTRLSENSOR"/>
</dbReference>
<proteinExistence type="predicted"/>
<keyword evidence="5" id="KW-0418">Kinase</keyword>
<keyword evidence="4" id="KW-0808">Transferase</keyword>
<dbReference type="SUPFAM" id="SSF55785">
    <property type="entry name" value="PYP-like sensor domain (PAS domain)"/>
    <property type="match status" value="2"/>
</dbReference>
<dbReference type="InterPro" id="IPR005467">
    <property type="entry name" value="His_kinase_dom"/>
</dbReference>
<gene>
    <name evidence="9" type="ORF">QEH59_15460</name>
</gene>
<dbReference type="PANTHER" id="PTHR43304:SF1">
    <property type="entry name" value="PAC DOMAIN-CONTAINING PROTEIN"/>
    <property type="match status" value="1"/>
</dbReference>
<evidence type="ECO:0000313" key="10">
    <source>
        <dbReference type="Proteomes" id="UP001243717"/>
    </source>
</evidence>
<dbReference type="NCBIfam" id="TIGR00229">
    <property type="entry name" value="sensory_box"/>
    <property type="match status" value="2"/>
</dbReference>
<dbReference type="InterPro" id="IPR000014">
    <property type="entry name" value="PAS"/>
</dbReference>
<keyword evidence="3" id="KW-0597">Phosphoprotein</keyword>
<dbReference type="EMBL" id="JARXIC010000034">
    <property type="protein sequence ID" value="MDQ8195830.1"/>
    <property type="molecule type" value="Genomic_DNA"/>
</dbReference>
<dbReference type="InterPro" id="IPR013767">
    <property type="entry name" value="PAS_fold"/>
</dbReference>
<evidence type="ECO:0000313" key="9">
    <source>
        <dbReference type="EMBL" id="MDQ8195830.1"/>
    </source>
</evidence>
<feature type="coiled-coil region" evidence="6">
    <location>
        <begin position="32"/>
        <end position="73"/>
    </location>
</feature>
<evidence type="ECO:0000259" key="7">
    <source>
        <dbReference type="PROSITE" id="PS50109"/>
    </source>
</evidence>
<dbReference type="PROSITE" id="PS50109">
    <property type="entry name" value="HIS_KIN"/>
    <property type="match status" value="1"/>
</dbReference>
<dbReference type="Pfam" id="PF02518">
    <property type="entry name" value="HATPase_c"/>
    <property type="match status" value="1"/>
</dbReference>
<dbReference type="SMART" id="SM00086">
    <property type="entry name" value="PAC"/>
    <property type="match status" value="2"/>
</dbReference>
<dbReference type="RefSeq" id="WP_308986279.1">
    <property type="nucleotide sequence ID" value="NZ_JARXIC010000034.1"/>
</dbReference>
<evidence type="ECO:0000256" key="2">
    <source>
        <dbReference type="ARBA" id="ARBA00012438"/>
    </source>
</evidence>
<dbReference type="InterPro" id="IPR052162">
    <property type="entry name" value="Sensor_kinase/Photoreceptor"/>
</dbReference>
<evidence type="ECO:0000256" key="5">
    <source>
        <dbReference type="ARBA" id="ARBA00022777"/>
    </source>
</evidence>
<keyword evidence="6" id="KW-0175">Coiled coil</keyword>
<dbReference type="InterPro" id="IPR004358">
    <property type="entry name" value="Sig_transdc_His_kin-like_C"/>
</dbReference>
<comment type="caution">
    <text evidence="9">The sequence shown here is derived from an EMBL/GenBank/DDBJ whole genome shotgun (WGS) entry which is preliminary data.</text>
</comment>
<accession>A0ABU1AM01</accession>
<dbReference type="SMART" id="SM00388">
    <property type="entry name" value="HisKA"/>
    <property type="match status" value="1"/>
</dbReference>
<dbReference type="SUPFAM" id="SSF55874">
    <property type="entry name" value="ATPase domain of HSP90 chaperone/DNA topoisomerase II/histidine kinase"/>
    <property type="match status" value="1"/>
</dbReference>
<keyword evidence="10" id="KW-1185">Reference proteome</keyword>
<dbReference type="Gene3D" id="3.30.450.20">
    <property type="entry name" value="PAS domain"/>
    <property type="match status" value="2"/>
</dbReference>
<comment type="catalytic activity">
    <reaction evidence="1">
        <text>ATP + protein L-histidine = ADP + protein N-phospho-L-histidine.</text>
        <dbReference type="EC" id="2.7.13.3"/>
    </reaction>
</comment>
<evidence type="ECO:0000256" key="4">
    <source>
        <dbReference type="ARBA" id="ARBA00022679"/>
    </source>
</evidence>
<dbReference type="InterPro" id="IPR003661">
    <property type="entry name" value="HisK_dim/P_dom"/>
</dbReference>
<feature type="domain" description="PAC" evidence="8">
    <location>
        <begin position="147"/>
        <end position="199"/>
    </location>
</feature>
<feature type="domain" description="Histidine kinase" evidence="7">
    <location>
        <begin position="347"/>
        <end position="565"/>
    </location>
</feature>
<name>A0ABU1AM01_9BACT</name>
<dbReference type="PROSITE" id="PS50113">
    <property type="entry name" value="PAC"/>
    <property type="match status" value="1"/>
</dbReference>
<dbReference type="CDD" id="cd00130">
    <property type="entry name" value="PAS"/>
    <property type="match status" value="1"/>
</dbReference>
<dbReference type="EC" id="2.7.13.3" evidence="2"/>
<dbReference type="InterPro" id="IPR036890">
    <property type="entry name" value="HATPase_C_sf"/>
</dbReference>
<dbReference type="InterPro" id="IPR035965">
    <property type="entry name" value="PAS-like_dom_sf"/>
</dbReference>
<dbReference type="Pfam" id="PF00512">
    <property type="entry name" value="HisKA"/>
    <property type="match status" value="1"/>
</dbReference>
<dbReference type="InterPro" id="IPR001610">
    <property type="entry name" value="PAC"/>
</dbReference>
<protein>
    <recommendedName>
        <fullName evidence="2">histidine kinase</fullName>
        <ecNumber evidence="2">2.7.13.3</ecNumber>
    </recommendedName>
</protein>
<dbReference type="CDD" id="cd00082">
    <property type="entry name" value="HisKA"/>
    <property type="match status" value="1"/>
</dbReference>
<evidence type="ECO:0000256" key="3">
    <source>
        <dbReference type="ARBA" id="ARBA00022553"/>
    </source>
</evidence>
<organism evidence="9 10">
    <name type="scientific">Thalassobacterium sedimentorum</name>
    <dbReference type="NCBI Taxonomy" id="3041258"/>
    <lineage>
        <taxon>Bacteria</taxon>
        <taxon>Pseudomonadati</taxon>
        <taxon>Verrucomicrobiota</taxon>
        <taxon>Opitutia</taxon>
        <taxon>Puniceicoccales</taxon>
        <taxon>Coraliomargaritaceae</taxon>
        <taxon>Thalassobacterium</taxon>
    </lineage>
</organism>
<evidence type="ECO:0000256" key="1">
    <source>
        <dbReference type="ARBA" id="ARBA00000085"/>
    </source>
</evidence>
<dbReference type="SUPFAM" id="SSF47384">
    <property type="entry name" value="Homodimeric domain of signal transducing histidine kinase"/>
    <property type="match status" value="1"/>
</dbReference>
<dbReference type="InterPro" id="IPR000700">
    <property type="entry name" value="PAS-assoc_C"/>
</dbReference>
<evidence type="ECO:0000256" key="6">
    <source>
        <dbReference type="SAM" id="Coils"/>
    </source>
</evidence>
<dbReference type="PANTHER" id="PTHR43304">
    <property type="entry name" value="PHYTOCHROME-LIKE PROTEIN CPH1"/>
    <property type="match status" value="1"/>
</dbReference>
<dbReference type="Gene3D" id="3.30.565.10">
    <property type="entry name" value="Histidine kinase-like ATPase, C-terminal domain"/>
    <property type="match status" value="1"/>
</dbReference>
<dbReference type="InterPro" id="IPR013655">
    <property type="entry name" value="PAS_fold_3"/>
</dbReference>
<dbReference type="Pfam" id="PF08447">
    <property type="entry name" value="PAS_3"/>
    <property type="match status" value="1"/>
</dbReference>
<dbReference type="InterPro" id="IPR003594">
    <property type="entry name" value="HATPase_dom"/>
</dbReference>
<sequence length="583" mass="66773">MLIESQRYNRQQHQASTEALPYSQLNYQHQSKEALIQQLDRLKQAHKALQVSHEAAKHELASTQQVLNESQRKYHLLTHNSVEVVWALDNNYKLSYISPSIQQQRGINPREALNETIEASMPPHSQKLFLNSLIKHKTNAQTQTPPLQLELEQYHAEGRLIWVEMRIQLQRNQQGTIIGFVGNSRDITSRKKSEQAKMEIAKRYETLIAKVPVGIYVLGQGSQGQMEFKYVSDRWCEIHKISREEAMKGLSYVNKRIHEDDIEQFHLLNEEAIRHRKKFTWEGRMMSGNELRWFRIESTPISYKNNDHEWFGVAKDITLRKQAENALREREIQLRELNAQKDKFFSIIAHDLRSPFSGILGFSELLTTQINEGNYDDIHEYASIIEKLSKQSINLLTNLLEWAGAHTGRAQFEPQQLELKAEIETNKQLFDAIAGQKSISIHNDVPSGLMVYADKQMISTVLRNLISNALKFTEHGGKITLSAIQEGESVITSVHDNGVGIQANRLDKLFRIDEAESTPGTNKEYGTGLGLLLCKEFIEQHGGNIWAESELKSGSTFYFTLSTTSPAQLSRSTSPQEMLFYGE</sequence>
<dbReference type="Pfam" id="PF00989">
    <property type="entry name" value="PAS"/>
    <property type="match status" value="1"/>
</dbReference>
<dbReference type="Proteomes" id="UP001243717">
    <property type="component" value="Unassembled WGS sequence"/>
</dbReference>
<dbReference type="Gene3D" id="1.10.287.130">
    <property type="match status" value="1"/>
</dbReference>
<dbReference type="InterPro" id="IPR036097">
    <property type="entry name" value="HisK_dim/P_sf"/>
</dbReference>
<dbReference type="SMART" id="SM00387">
    <property type="entry name" value="HATPase_c"/>
    <property type="match status" value="1"/>
</dbReference>
<evidence type="ECO:0000259" key="8">
    <source>
        <dbReference type="PROSITE" id="PS50113"/>
    </source>
</evidence>